<dbReference type="PROSITE" id="PS50878">
    <property type="entry name" value="RT_POL"/>
    <property type="match status" value="1"/>
</dbReference>
<dbReference type="CDD" id="cd00304">
    <property type="entry name" value="RT_like"/>
    <property type="match status" value="1"/>
</dbReference>
<dbReference type="InterPro" id="IPR000477">
    <property type="entry name" value="RT_dom"/>
</dbReference>
<evidence type="ECO:0000259" key="2">
    <source>
        <dbReference type="PROSITE" id="PS50164"/>
    </source>
</evidence>
<name>A0ABM1Z1S8_AEDAL</name>
<evidence type="ECO:0000256" key="1">
    <source>
        <dbReference type="SAM" id="MobiDB-lite"/>
    </source>
</evidence>
<dbReference type="RefSeq" id="XP_062703615.1">
    <property type="nucleotide sequence ID" value="XM_062847631.1"/>
</dbReference>
<dbReference type="PROSITE" id="PS50164">
    <property type="entry name" value="GIY_YIG"/>
    <property type="match status" value="1"/>
</dbReference>
<dbReference type="PANTHER" id="PTHR21301">
    <property type="entry name" value="REVERSE TRANSCRIPTASE"/>
    <property type="match status" value="1"/>
</dbReference>
<dbReference type="InterPro" id="IPR000305">
    <property type="entry name" value="GIY-YIG_endonuc"/>
</dbReference>
<dbReference type="PANTHER" id="PTHR21301:SF10">
    <property type="entry name" value="REVERSE TRANSCRIPTASE DOMAIN-CONTAINING PROTEIN"/>
    <property type="match status" value="1"/>
</dbReference>
<accession>A0ABM1Z1S8</accession>
<proteinExistence type="predicted"/>
<dbReference type="SUPFAM" id="SSF56672">
    <property type="entry name" value="DNA/RNA polymerases"/>
    <property type="match status" value="1"/>
</dbReference>
<feature type="domain" description="GIY-YIG" evidence="2">
    <location>
        <begin position="607"/>
        <end position="685"/>
    </location>
</feature>
<protein>
    <recommendedName>
        <fullName evidence="6">Reverse transcriptase domain-containing protein</fullName>
    </recommendedName>
</protein>
<feature type="region of interest" description="Disordered" evidence="1">
    <location>
        <begin position="734"/>
        <end position="756"/>
    </location>
</feature>
<evidence type="ECO:0000259" key="3">
    <source>
        <dbReference type="PROSITE" id="PS50878"/>
    </source>
</evidence>
<dbReference type="Pfam" id="PF26215">
    <property type="entry name" value="HTH_animal"/>
    <property type="match status" value="1"/>
</dbReference>
<organism evidence="4 5">
    <name type="scientific">Aedes albopictus</name>
    <name type="common">Asian tiger mosquito</name>
    <name type="synonym">Stegomyia albopicta</name>
    <dbReference type="NCBI Taxonomy" id="7160"/>
    <lineage>
        <taxon>Eukaryota</taxon>
        <taxon>Metazoa</taxon>
        <taxon>Ecdysozoa</taxon>
        <taxon>Arthropoda</taxon>
        <taxon>Hexapoda</taxon>
        <taxon>Insecta</taxon>
        <taxon>Pterygota</taxon>
        <taxon>Neoptera</taxon>
        <taxon>Endopterygota</taxon>
        <taxon>Diptera</taxon>
        <taxon>Nematocera</taxon>
        <taxon>Culicoidea</taxon>
        <taxon>Culicidae</taxon>
        <taxon>Culicinae</taxon>
        <taxon>Aedini</taxon>
        <taxon>Aedes</taxon>
        <taxon>Stegomyia</taxon>
    </lineage>
</organism>
<dbReference type="InterPro" id="IPR058912">
    <property type="entry name" value="HTH_animal"/>
</dbReference>
<dbReference type="EnsemblMetazoa" id="AALFPA23_014165.R20579">
    <property type="protein sequence ID" value="AALFPA23_014165.P20579"/>
    <property type="gene ID" value="AALFPA23_014165"/>
</dbReference>
<dbReference type="InterPro" id="IPR043502">
    <property type="entry name" value="DNA/RNA_pol_sf"/>
</dbReference>
<evidence type="ECO:0000313" key="5">
    <source>
        <dbReference type="Proteomes" id="UP000069940"/>
    </source>
</evidence>
<sequence>MERTDQHTYAEFFFTQEFAYHNNFHRRQENIKRKFSRMVNSTCSFNVNTTPTINDRAILNVTQKTVPTEAMILLSLGPKFSLPYTTLLQVPVFHLIADVENILSTARDHETANQTRAQIVNMIQNYINRTKRVSNTDSLTQFCKKAISSTRQFIKNNPDVLIMEADKGNRTVIMDLQDYNMKMGSLVEDTTIYEEIKRDPTTKYQKDNNNIVRRLLDLKLIDNRTRYKLTNNAAVCPRIYGQPKAHKPGLPLRPVVPNVTAPTYELSKYIANILQKAFSSSFNIKDSYAFCEYVNGLQVPPDHLIVSFDVISLFTNVPIDLVRQGIISMWTDIKKHTNINLDFFIEIVEFCVDASYFCFRGKFYHQKFGTAMGSPLSPILADIVLENLMLWAARTANIPPELIKKYVDDTFIILHKNQIETTLHTFNRYNTHLQFTCEIEKDNKLAFLDTMVIRTENNTLKTDWYAKPISSGRLLNFYSFHPYDQKIGVASNFIDRVRAFSKVKTKHEQDQLILQRLQENNYPKPLINRLLHRQPPLPQPVPALSSPTTTDTEPIQYRSIPYVHTLSSMISKTLQNNIPSIRVTTRSTNTNQKLYPNPKDPVPQSHKYNIVYEIPCQNCRSCYVGMTTNSLQKRLSGHQSTINSLDNKLQQGHQYHEPEIQHLKGRTALVEHCIDHQHRFDLTNTRIVDHTFKRSTLPILEMCHIATNPHTINRRTDTDNLNRSYSNIIHTLRKPVRDLPQTSHSNNNIPSSLDVQ</sequence>
<feature type="compositionally biased region" description="Polar residues" evidence="1">
    <location>
        <begin position="740"/>
        <end position="756"/>
    </location>
</feature>
<reference evidence="5" key="1">
    <citation type="journal article" date="2015" name="Proc. Natl. Acad. Sci. U.S.A.">
        <title>Genome sequence of the Asian Tiger mosquito, Aedes albopictus, reveals insights into its biology, genetics, and evolution.</title>
        <authorList>
            <person name="Chen X.G."/>
            <person name="Jiang X."/>
            <person name="Gu J."/>
            <person name="Xu M."/>
            <person name="Wu Y."/>
            <person name="Deng Y."/>
            <person name="Zhang C."/>
            <person name="Bonizzoni M."/>
            <person name="Dermauw W."/>
            <person name="Vontas J."/>
            <person name="Armbruster P."/>
            <person name="Huang X."/>
            <person name="Yang Y."/>
            <person name="Zhang H."/>
            <person name="He W."/>
            <person name="Peng H."/>
            <person name="Liu Y."/>
            <person name="Wu K."/>
            <person name="Chen J."/>
            <person name="Lirakis M."/>
            <person name="Topalis P."/>
            <person name="Van Leeuwen T."/>
            <person name="Hall A.B."/>
            <person name="Jiang X."/>
            <person name="Thorpe C."/>
            <person name="Mueller R.L."/>
            <person name="Sun C."/>
            <person name="Waterhouse R.M."/>
            <person name="Yan G."/>
            <person name="Tu Z.J."/>
            <person name="Fang X."/>
            <person name="James A.A."/>
        </authorList>
    </citation>
    <scope>NUCLEOTIDE SEQUENCE [LARGE SCALE GENOMIC DNA]</scope>
    <source>
        <strain evidence="5">Foshan</strain>
    </source>
</reference>
<evidence type="ECO:0008006" key="6">
    <source>
        <dbReference type="Google" id="ProtNLM"/>
    </source>
</evidence>
<reference evidence="4" key="2">
    <citation type="submission" date="2025-05" db="UniProtKB">
        <authorList>
            <consortium name="EnsemblMetazoa"/>
        </authorList>
    </citation>
    <scope>IDENTIFICATION</scope>
    <source>
        <strain evidence="4">Foshan</strain>
    </source>
</reference>
<dbReference type="GeneID" id="134286065"/>
<evidence type="ECO:0000313" key="4">
    <source>
        <dbReference type="EnsemblMetazoa" id="AALFPA23_014165.P20579"/>
    </source>
</evidence>
<keyword evidence="5" id="KW-1185">Reference proteome</keyword>
<dbReference type="Proteomes" id="UP000069940">
    <property type="component" value="Unassembled WGS sequence"/>
</dbReference>
<feature type="domain" description="Reverse transcriptase" evidence="3">
    <location>
        <begin position="223"/>
        <end position="469"/>
    </location>
</feature>